<dbReference type="SUPFAM" id="SSF53474">
    <property type="entry name" value="alpha/beta-Hydrolases"/>
    <property type="match status" value="1"/>
</dbReference>
<dbReference type="PANTHER" id="PTHR43798:SF33">
    <property type="entry name" value="HYDROLASE, PUTATIVE (AFU_ORTHOLOGUE AFUA_2G14860)-RELATED"/>
    <property type="match status" value="1"/>
</dbReference>
<dbReference type="PRINTS" id="PR00412">
    <property type="entry name" value="EPOXHYDRLASE"/>
</dbReference>
<evidence type="ECO:0000313" key="3">
    <source>
        <dbReference type="EMBL" id="GLH74332.1"/>
    </source>
</evidence>
<dbReference type="InterPro" id="IPR029058">
    <property type="entry name" value="AB_hydrolase_fold"/>
</dbReference>
<gene>
    <name evidence="3" type="ORF">GETHLI_28340</name>
</gene>
<dbReference type="Gene3D" id="3.40.50.1820">
    <property type="entry name" value="alpha/beta hydrolase"/>
    <property type="match status" value="1"/>
</dbReference>
<comment type="caution">
    <text evidence="3">The sequence shown here is derived from an EMBL/GenBank/DDBJ whole genome shotgun (WGS) entry which is preliminary data.</text>
</comment>
<protein>
    <submittedName>
        <fullName evidence="3">Hydrolase</fullName>
    </submittedName>
</protein>
<dbReference type="InterPro" id="IPR000073">
    <property type="entry name" value="AB_hydrolase_1"/>
</dbReference>
<evidence type="ECO:0000313" key="4">
    <source>
        <dbReference type="Proteomes" id="UP001165069"/>
    </source>
</evidence>
<keyword evidence="1" id="KW-0732">Signal</keyword>
<dbReference type="EMBL" id="BSDE01000006">
    <property type="protein sequence ID" value="GLH74332.1"/>
    <property type="molecule type" value="Genomic_DNA"/>
</dbReference>
<organism evidence="3 4">
    <name type="scientific">Geothrix limicola</name>
    <dbReference type="NCBI Taxonomy" id="2927978"/>
    <lineage>
        <taxon>Bacteria</taxon>
        <taxon>Pseudomonadati</taxon>
        <taxon>Acidobacteriota</taxon>
        <taxon>Holophagae</taxon>
        <taxon>Holophagales</taxon>
        <taxon>Holophagaceae</taxon>
        <taxon>Geothrix</taxon>
    </lineage>
</organism>
<dbReference type="Proteomes" id="UP001165069">
    <property type="component" value="Unassembled WGS sequence"/>
</dbReference>
<feature type="signal peptide" evidence="1">
    <location>
        <begin position="1"/>
        <end position="20"/>
    </location>
</feature>
<keyword evidence="3" id="KW-0378">Hydrolase</keyword>
<evidence type="ECO:0000256" key="1">
    <source>
        <dbReference type="SAM" id="SignalP"/>
    </source>
</evidence>
<dbReference type="PRINTS" id="PR00111">
    <property type="entry name" value="ABHYDROLASE"/>
</dbReference>
<name>A0ABQ5QHK3_9BACT</name>
<dbReference type="InterPro" id="IPR050266">
    <property type="entry name" value="AB_hydrolase_sf"/>
</dbReference>
<feature type="chain" id="PRO_5046221045" evidence="1">
    <location>
        <begin position="21"/>
        <end position="327"/>
    </location>
</feature>
<accession>A0ABQ5QHK3</accession>
<dbReference type="PANTHER" id="PTHR43798">
    <property type="entry name" value="MONOACYLGLYCEROL LIPASE"/>
    <property type="match status" value="1"/>
</dbReference>
<sequence>MRRRNVMGLTAALVAVGAISGCLPHPKPDTGAPSGAHAPMDAAAFHAARRFAETPFGRIAYVESGSGPAALFLHGFPLNGFQWRGALDRLSPYRRCIAPDFLALGHTEVAAGQGVAPADQAAMLVALLDKLGVASVDLIANDSGGAVAQLLVAHHPERVRTLLLTNCDAEPDCPPPAIRPVIQMSKAGTFVDAVLGPQLADKALARSQKGLGVAYSDPAHPTDEALECYLGPTLSSAKRKAEWHAYAIALEANALAGIEPALRRSTVPVRIVWGMADTIFSRDSPAYLDRTFGHSLGVRRLEDSRLFWPEERPDVIAEEALHLWGIR</sequence>
<dbReference type="GO" id="GO:0016787">
    <property type="term" value="F:hydrolase activity"/>
    <property type="evidence" value="ECO:0007669"/>
    <property type="project" value="UniProtKB-KW"/>
</dbReference>
<dbReference type="PROSITE" id="PS51257">
    <property type="entry name" value="PROKAR_LIPOPROTEIN"/>
    <property type="match status" value="1"/>
</dbReference>
<dbReference type="Pfam" id="PF00561">
    <property type="entry name" value="Abhydrolase_1"/>
    <property type="match status" value="1"/>
</dbReference>
<dbReference type="InterPro" id="IPR000639">
    <property type="entry name" value="Epox_hydrolase-like"/>
</dbReference>
<dbReference type="RefSeq" id="WP_285576487.1">
    <property type="nucleotide sequence ID" value="NZ_BSDE01000006.1"/>
</dbReference>
<reference evidence="3 4" key="1">
    <citation type="journal article" date="2023" name="Antonie Van Leeuwenhoek">
        <title>Mesoterricola silvestris gen. nov., sp. nov., Mesoterricola sediminis sp. nov., Geothrix oryzae sp. nov., Geothrix edaphica sp. nov., Geothrix rubra sp. nov., and Geothrix limicola sp. nov., six novel members of Acidobacteriota isolated from soils.</title>
        <authorList>
            <person name="Itoh H."/>
            <person name="Sugisawa Y."/>
            <person name="Mise K."/>
            <person name="Xu Z."/>
            <person name="Kuniyasu M."/>
            <person name="Ushijima N."/>
            <person name="Kawano K."/>
            <person name="Kobayashi E."/>
            <person name="Shiratori Y."/>
            <person name="Masuda Y."/>
            <person name="Senoo K."/>
        </authorList>
    </citation>
    <scope>NUCLEOTIDE SEQUENCE [LARGE SCALE GENOMIC DNA]</scope>
    <source>
        <strain evidence="3 4">Red804</strain>
    </source>
</reference>
<evidence type="ECO:0000259" key="2">
    <source>
        <dbReference type="Pfam" id="PF00561"/>
    </source>
</evidence>
<keyword evidence="4" id="KW-1185">Reference proteome</keyword>
<feature type="domain" description="AB hydrolase-1" evidence="2">
    <location>
        <begin position="71"/>
        <end position="297"/>
    </location>
</feature>
<proteinExistence type="predicted"/>